<reference evidence="3 4" key="1">
    <citation type="submission" date="2020-05" db="EMBL/GenBank/DDBJ databases">
        <title>Complete genome sequence of Gemmatimonas greenlandica TET16.</title>
        <authorList>
            <person name="Zeng Y."/>
        </authorList>
    </citation>
    <scope>NUCLEOTIDE SEQUENCE [LARGE SCALE GENOMIC DNA]</scope>
    <source>
        <strain evidence="3 4">TET16</strain>
    </source>
</reference>
<gene>
    <name evidence="3" type="ORF">HKW67_00475</name>
</gene>
<name>A0A6M4IGX5_9BACT</name>
<dbReference type="InterPro" id="IPR025164">
    <property type="entry name" value="Toastrack_DUF4097"/>
</dbReference>
<proteinExistence type="predicted"/>
<dbReference type="KEGG" id="ggr:HKW67_00475"/>
<sequence>MRSSLVPTFPMRSRLLIPLGALLLLPLAGGTSPLQAQVDSSFALARNAVVDITVRTGRLVVRGGSASTGAIRGRSGDYQLRTTGVGVTLEASDDMRSSRSDRSSSRSASRRNDATLELDLPRNVRLVISTASADVDVSGIDGDVEIRTTSGDVGLDDISGRLTLETLSGDVRLGGRSGPARVTTMSGDITLRGVRDEANVHTTSGDVMLGMERAARVEVESISGDITFDGNTTDDARLQLTTHSGDVTLRLPETARGSMDVSTFNGDLTASGSLTLMPNSLTSSRSERAVRRYEIGGGGSTRFTISTFNGDVRVVRGNRS</sequence>
<dbReference type="PANTHER" id="PTHR34094:SF1">
    <property type="entry name" value="PROTEIN FAM185A"/>
    <property type="match status" value="1"/>
</dbReference>
<organism evidence="3 4">
    <name type="scientific">Gemmatimonas groenlandica</name>
    <dbReference type="NCBI Taxonomy" id="2732249"/>
    <lineage>
        <taxon>Bacteria</taxon>
        <taxon>Pseudomonadati</taxon>
        <taxon>Gemmatimonadota</taxon>
        <taxon>Gemmatimonadia</taxon>
        <taxon>Gemmatimonadales</taxon>
        <taxon>Gemmatimonadaceae</taxon>
        <taxon>Gemmatimonas</taxon>
    </lineage>
</organism>
<evidence type="ECO:0000313" key="4">
    <source>
        <dbReference type="Proteomes" id="UP000500938"/>
    </source>
</evidence>
<evidence type="ECO:0000259" key="2">
    <source>
        <dbReference type="Pfam" id="PF13349"/>
    </source>
</evidence>
<feature type="domain" description="DUF4097" evidence="2">
    <location>
        <begin position="181"/>
        <end position="314"/>
    </location>
</feature>
<dbReference type="EMBL" id="CP053085">
    <property type="protein sequence ID" value="QJR34093.1"/>
    <property type="molecule type" value="Genomic_DNA"/>
</dbReference>
<accession>A0A6M4IGX5</accession>
<dbReference type="AlphaFoldDB" id="A0A6M4IGX5"/>
<dbReference type="Proteomes" id="UP000500938">
    <property type="component" value="Chromosome"/>
</dbReference>
<feature type="region of interest" description="Disordered" evidence="1">
    <location>
        <begin position="91"/>
        <end position="114"/>
    </location>
</feature>
<dbReference type="Pfam" id="PF13349">
    <property type="entry name" value="DUF4097"/>
    <property type="match status" value="1"/>
</dbReference>
<dbReference type="RefSeq" id="WP_171223519.1">
    <property type="nucleotide sequence ID" value="NZ_CP053085.1"/>
</dbReference>
<feature type="compositionally biased region" description="Basic and acidic residues" evidence="1">
    <location>
        <begin position="93"/>
        <end position="114"/>
    </location>
</feature>
<protein>
    <submittedName>
        <fullName evidence="3">DUF4097 family beta strand repeat protein</fullName>
    </submittedName>
</protein>
<evidence type="ECO:0000256" key="1">
    <source>
        <dbReference type="SAM" id="MobiDB-lite"/>
    </source>
</evidence>
<keyword evidence="4" id="KW-1185">Reference proteome</keyword>
<dbReference type="PANTHER" id="PTHR34094">
    <property type="match status" value="1"/>
</dbReference>
<evidence type="ECO:0000313" key="3">
    <source>
        <dbReference type="EMBL" id="QJR34093.1"/>
    </source>
</evidence>